<dbReference type="GO" id="GO:0009297">
    <property type="term" value="P:pilus assembly"/>
    <property type="evidence" value="ECO:0007669"/>
    <property type="project" value="InterPro"/>
</dbReference>
<keyword evidence="9 10" id="KW-0998">Cell outer membrane</keyword>
<reference evidence="14 15" key="1">
    <citation type="submission" date="2019-09" db="EMBL/GenBank/DDBJ databases">
        <title>Emergence of a chromosome-mediated tetracycline resistance gene in Proteus strain.</title>
        <authorList>
            <person name="He D."/>
            <person name="Wang L."/>
        </authorList>
    </citation>
    <scope>NUCLEOTIDE SEQUENCE [LARGE SCALE GENOMIC DNA]</scope>
    <source>
        <strain evidence="14 15">T60</strain>
    </source>
</reference>
<feature type="signal peptide" evidence="11">
    <location>
        <begin position="1"/>
        <end position="30"/>
    </location>
</feature>
<keyword evidence="5 10" id="KW-1029">Fimbrium biogenesis</keyword>
<keyword evidence="4" id="KW-1134">Transmembrane beta strand</keyword>
<dbReference type="PANTHER" id="PTHR30451:SF21">
    <property type="entry name" value="FIMBRIAL USHER DOMAIN-CONTAINING PROTEIN YDET-RELATED"/>
    <property type="match status" value="1"/>
</dbReference>
<feature type="chain" id="PRO_5026257952" evidence="11">
    <location>
        <begin position="31"/>
        <end position="837"/>
    </location>
</feature>
<keyword evidence="3 10" id="KW-0813">Transport</keyword>
<sequence>MKKIKDNYFNKSPLYLFIAGALFASFNTSANDYYPANLLNIEGSTQQVTNEDLNVFRENNIAPGHYKVTLFINDNRVLTRDFDFILMKNKEGNSILAPRLSAEEWYKVGVDLPYDVINKNKNNDFINLNEINNANGYLDLNRKQYVLTLPQLYVNEDRLKENEIKNWDSGIPALLVNYALSSFNSRSQGNTTDSYYGNIQTQVNLGPWRFNNYSTWTKNENGEKKWNTLSNVLSRAITSINSELMMGDLYTSSQLFDSVKFRGIKLVTDRLMTPTQNRTYAPSVSGIANTESIVTITQNGQVIYKRSVPAGPFNITDYYPMNSGGDLHVSVTEADGSEKNFIVPFSSIANLERKGELKYSFSTGKYDGNNSGDGAYVVQTEAFYGLTDYVTLYGGVLIGEKYQSVGVGTGVNLGSYGAITTDLLYAKSSTNNGNDSLHGNAFRVNYSKNISVTDTTLSLVGYRHFDANFLNFTQAMEYKDSKYHPSNGLKNEYTLSINQPLFSNNASINLNSVIYKYVSGKTVHSYNMGFNSAINKVNYSVYYTYYDGSRYSESNKKNSHDLSMNVSIPFSWNENYIWANYGISTNNDNQVLQTARLSGTYGDKNQANWDVYQGYGNKGVNYSGGLNGSYKTQSAVVNAGYSYTQDKQNINYGVSGALVATQYGAVFAPSLQQTNALILTKNTSGVEVINGQSIKTNNSGLAVVSGMSPYQKNSISVNTNSIPSDTEISNNIISNIVPTKGALVLADFDAKKGFKFLLTLQTPDKSTIPMGAKAEIDNDDTQLVASFHQLYFVANKPQGNIQVSWTINGEQKTCNATYDINNKAPVNGLYILDTECK</sequence>
<evidence type="ECO:0000259" key="12">
    <source>
        <dbReference type="Pfam" id="PF13953"/>
    </source>
</evidence>
<evidence type="ECO:0000256" key="11">
    <source>
        <dbReference type="SAM" id="SignalP"/>
    </source>
</evidence>
<dbReference type="InterPro" id="IPR000015">
    <property type="entry name" value="Fimb_usher"/>
</dbReference>
<dbReference type="InterPro" id="IPR037224">
    <property type="entry name" value="PapC_N_sf"/>
</dbReference>
<dbReference type="EMBL" id="CP043925">
    <property type="protein sequence ID" value="QHN09264.1"/>
    <property type="molecule type" value="Genomic_DNA"/>
</dbReference>
<name>A0A6I7D3H8_9GAMM</name>
<evidence type="ECO:0000256" key="7">
    <source>
        <dbReference type="ARBA" id="ARBA00022729"/>
    </source>
</evidence>
<evidence type="ECO:0000256" key="3">
    <source>
        <dbReference type="ARBA" id="ARBA00022448"/>
    </source>
</evidence>
<evidence type="ECO:0000256" key="10">
    <source>
        <dbReference type="RuleBase" id="RU003884"/>
    </source>
</evidence>
<feature type="domain" description="PapC-like C-terminal" evidence="12">
    <location>
        <begin position="757"/>
        <end position="821"/>
    </location>
</feature>
<evidence type="ECO:0000256" key="1">
    <source>
        <dbReference type="ARBA" id="ARBA00004571"/>
    </source>
</evidence>
<dbReference type="GO" id="GO:0009279">
    <property type="term" value="C:cell outer membrane"/>
    <property type="evidence" value="ECO:0007669"/>
    <property type="project" value="UniProtKB-SubCell"/>
</dbReference>
<comment type="similarity">
    <text evidence="2 10">Belongs to the fimbrial export usher family.</text>
</comment>
<evidence type="ECO:0000256" key="9">
    <source>
        <dbReference type="ARBA" id="ARBA00023237"/>
    </source>
</evidence>
<evidence type="ECO:0000313" key="15">
    <source>
        <dbReference type="Proteomes" id="UP000464700"/>
    </source>
</evidence>
<dbReference type="PANTHER" id="PTHR30451">
    <property type="entry name" value="OUTER MEMBRANE USHER PROTEIN"/>
    <property type="match status" value="1"/>
</dbReference>
<dbReference type="Gene3D" id="2.60.40.2610">
    <property type="entry name" value="Outer membrane usher protein FimD, plug domain"/>
    <property type="match status" value="1"/>
</dbReference>
<keyword evidence="8 10" id="KW-0472">Membrane</keyword>
<evidence type="ECO:0000256" key="4">
    <source>
        <dbReference type="ARBA" id="ARBA00022452"/>
    </source>
</evidence>
<organism evidence="14 15">
    <name type="scientific">Proteus columbae</name>
    <dbReference type="NCBI Taxonomy" id="1987580"/>
    <lineage>
        <taxon>Bacteria</taxon>
        <taxon>Pseudomonadati</taxon>
        <taxon>Pseudomonadota</taxon>
        <taxon>Gammaproteobacteria</taxon>
        <taxon>Enterobacterales</taxon>
        <taxon>Morganellaceae</taxon>
        <taxon>Proteus</taxon>
    </lineage>
</organism>
<evidence type="ECO:0000259" key="13">
    <source>
        <dbReference type="Pfam" id="PF13954"/>
    </source>
</evidence>
<dbReference type="SUPFAM" id="SSF141729">
    <property type="entry name" value="FimD N-terminal domain-like"/>
    <property type="match status" value="1"/>
</dbReference>
<dbReference type="InterPro" id="IPR043142">
    <property type="entry name" value="PapC-like_C_sf"/>
</dbReference>
<dbReference type="RefSeq" id="WP_160229922.1">
    <property type="nucleotide sequence ID" value="NZ_CP043925.1"/>
</dbReference>
<dbReference type="Gene3D" id="2.60.40.3110">
    <property type="match status" value="1"/>
</dbReference>
<dbReference type="InterPro" id="IPR025885">
    <property type="entry name" value="PapC_N"/>
</dbReference>
<dbReference type="Pfam" id="PF00577">
    <property type="entry name" value="Usher"/>
    <property type="match status" value="1"/>
</dbReference>
<dbReference type="Gene3D" id="2.60.40.2070">
    <property type="match status" value="1"/>
</dbReference>
<proteinExistence type="inferred from homology"/>
<dbReference type="AlphaFoldDB" id="A0A6I7D3H8"/>
<keyword evidence="6 10" id="KW-0812">Transmembrane</keyword>
<feature type="domain" description="PapC N-terminal" evidence="13">
    <location>
        <begin position="47"/>
        <end position="181"/>
    </location>
</feature>
<dbReference type="InterPro" id="IPR025949">
    <property type="entry name" value="PapC-like_C"/>
</dbReference>
<dbReference type="InterPro" id="IPR018030">
    <property type="entry name" value="Fimbrial_membr_usher_CS"/>
</dbReference>
<keyword evidence="7 11" id="KW-0732">Signal</keyword>
<evidence type="ECO:0000256" key="8">
    <source>
        <dbReference type="ARBA" id="ARBA00023136"/>
    </source>
</evidence>
<dbReference type="Pfam" id="PF13954">
    <property type="entry name" value="PapC_N"/>
    <property type="match status" value="1"/>
</dbReference>
<evidence type="ECO:0000256" key="5">
    <source>
        <dbReference type="ARBA" id="ARBA00022558"/>
    </source>
</evidence>
<keyword evidence="15" id="KW-1185">Reference proteome</keyword>
<evidence type="ECO:0000256" key="2">
    <source>
        <dbReference type="ARBA" id="ARBA00008064"/>
    </source>
</evidence>
<dbReference type="InterPro" id="IPR042186">
    <property type="entry name" value="FimD_plug_dom"/>
</dbReference>
<dbReference type="Pfam" id="PF13953">
    <property type="entry name" value="PapC_C"/>
    <property type="match status" value="1"/>
</dbReference>
<dbReference type="PROSITE" id="PS01151">
    <property type="entry name" value="FIMBRIAL_USHER"/>
    <property type="match status" value="1"/>
</dbReference>
<evidence type="ECO:0000256" key="6">
    <source>
        <dbReference type="ARBA" id="ARBA00022692"/>
    </source>
</evidence>
<dbReference type="KEGG" id="pcol:F1325_01805"/>
<gene>
    <name evidence="14" type="ORF">F1325_01805</name>
</gene>
<dbReference type="Gene3D" id="3.10.20.410">
    <property type="match status" value="1"/>
</dbReference>
<dbReference type="GO" id="GO:0015473">
    <property type="term" value="F:fimbrial usher porin activity"/>
    <property type="evidence" value="ECO:0007669"/>
    <property type="project" value="InterPro"/>
</dbReference>
<protein>
    <submittedName>
        <fullName evidence="14">Fimbrial biogenesis outer membrane usher protein</fullName>
    </submittedName>
</protein>
<comment type="subcellular location">
    <subcellularLocation>
        <location evidence="1 10">Cell outer membrane</location>
        <topology evidence="1 10">Multi-pass membrane protein</topology>
    </subcellularLocation>
</comment>
<accession>A0A6I7D3H8</accession>
<evidence type="ECO:0000313" key="14">
    <source>
        <dbReference type="EMBL" id="QHN09264.1"/>
    </source>
</evidence>
<dbReference type="Proteomes" id="UP000464700">
    <property type="component" value="Chromosome"/>
</dbReference>